<keyword evidence="2" id="KW-0255">Endonuclease</keyword>
<dbReference type="CDD" id="cd06260">
    <property type="entry name" value="DUF820-like"/>
    <property type="match status" value="1"/>
</dbReference>
<comment type="caution">
    <text evidence="2">The sequence shown here is derived from an EMBL/GenBank/DDBJ whole genome shotgun (WGS) entry which is preliminary data.</text>
</comment>
<dbReference type="EMBL" id="JAUSTU010000033">
    <property type="protein sequence ID" value="MDQ0157640.1"/>
    <property type="molecule type" value="Genomic_DNA"/>
</dbReference>
<dbReference type="InterPro" id="IPR012296">
    <property type="entry name" value="Nuclease_put_TT1808"/>
</dbReference>
<dbReference type="Pfam" id="PF05685">
    <property type="entry name" value="Uma2"/>
    <property type="match status" value="1"/>
</dbReference>
<dbReference type="RefSeq" id="WP_307152093.1">
    <property type="nucleotide sequence ID" value="NZ_JAUSTU010000033.1"/>
</dbReference>
<dbReference type="GO" id="GO:0004519">
    <property type="term" value="F:endonuclease activity"/>
    <property type="evidence" value="ECO:0007669"/>
    <property type="project" value="UniProtKB-KW"/>
</dbReference>
<protein>
    <submittedName>
        <fullName evidence="2">Uma2 family endonuclease</fullName>
    </submittedName>
</protein>
<accession>A0ABT9V9P7</accession>
<evidence type="ECO:0000259" key="1">
    <source>
        <dbReference type="Pfam" id="PF05685"/>
    </source>
</evidence>
<keyword evidence="3" id="KW-1185">Reference proteome</keyword>
<dbReference type="SUPFAM" id="SSF52980">
    <property type="entry name" value="Restriction endonuclease-like"/>
    <property type="match status" value="1"/>
</dbReference>
<proteinExistence type="predicted"/>
<dbReference type="Gene3D" id="3.90.1570.10">
    <property type="entry name" value="tt1808, chain A"/>
    <property type="match status" value="1"/>
</dbReference>
<feature type="domain" description="Putative restriction endonuclease" evidence="1">
    <location>
        <begin position="12"/>
        <end position="179"/>
    </location>
</feature>
<sequence length="189" mass="21849">MTLYLNDPISVKDYFEIRETADDRLEYIDGLVYMSPSPSTKHQRISRKLLVQFDHFLTDKSCEVFHAPFDVELKKENMEGTKIVIPDLTVICDRHGFTDARYVGVPNLIVEILSPSNQAHDLITKLNLYMNYGVQEYWIVNPMLNSVTVYALNEEEMYIQHDIKTGVGGISSKFLEGFIVELKEIFNDF</sequence>
<dbReference type="PANTHER" id="PTHR36558:SF1">
    <property type="entry name" value="RESTRICTION ENDONUCLEASE DOMAIN-CONTAINING PROTEIN-RELATED"/>
    <property type="match status" value="1"/>
</dbReference>
<dbReference type="InterPro" id="IPR011335">
    <property type="entry name" value="Restrct_endonuc-II-like"/>
</dbReference>
<organism evidence="2 3">
    <name type="scientific">Anoxybacillus andreesenii</name>
    <dbReference type="NCBI Taxonomy" id="1325932"/>
    <lineage>
        <taxon>Bacteria</taxon>
        <taxon>Bacillati</taxon>
        <taxon>Bacillota</taxon>
        <taxon>Bacilli</taxon>
        <taxon>Bacillales</taxon>
        <taxon>Anoxybacillaceae</taxon>
        <taxon>Anoxybacillus</taxon>
    </lineage>
</organism>
<keyword evidence="2" id="KW-0540">Nuclease</keyword>
<dbReference type="Proteomes" id="UP001231362">
    <property type="component" value="Unassembled WGS sequence"/>
</dbReference>
<gene>
    <name evidence="2" type="ORF">J2S07_003985</name>
</gene>
<dbReference type="InterPro" id="IPR008538">
    <property type="entry name" value="Uma2"/>
</dbReference>
<name>A0ABT9V9P7_9BACL</name>
<keyword evidence="2" id="KW-0378">Hydrolase</keyword>
<evidence type="ECO:0000313" key="2">
    <source>
        <dbReference type="EMBL" id="MDQ0157640.1"/>
    </source>
</evidence>
<evidence type="ECO:0000313" key="3">
    <source>
        <dbReference type="Proteomes" id="UP001231362"/>
    </source>
</evidence>
<dbReference type="PANTHER" id="PTHR36558">
    <property type="entry name" value="GLR1098 PROTEIN"/>
    <property type="match status" value="1"/>
</dbReference>
<reference evidence="2 3" key="1">
    <citation type="submission" date="2023-07" db="EMBL/GenBank/DDBJ databases">
        <title>Genomic Encyclopedia of Type Strains, Phase IV (KMG-IV): sequencing the most valuable type-strain genomes for metagenomic binning, comparative biology and taxonomic classification.</title>
        <authorList>
            <person name="Goeker M."/>
        </authorList>
    </citation>
    <scope>NUCLEOTIDE SEQUENCE [LARGE SCALE GENOMIC DNA]</scope>
    <source>
        <strain evidence="2 3">DSM 23948</strain>
    </source>
</reference>